<dbReference type="GO" id="GO:0046872">
    <property type="term" value="F:metal ion binding"/>
    <property type="evidence" value="ECO:0007669"/>
    <property type="project" value="UniProtKB-KW"/>
</dbReference>
<keyword evidence="3" id="KW-0813">Transport</keyword>
<feature type="transmembrane region" description="Helical" evidence="11">
    <location>
        <begin position="220"/>
        <end position="240"/>
    </location>
</feature>
<dbReference type="CDD" id="cd08761">
    <property type="entry name" value="Cyt_b561_CYB561D2_like"/>
    <property type="match status" value="1"/>
</dbReference>
<comment type="caution">
    <text evidence="13">The sequence shown here is derived from an EMBL/GenBank/DDBJ whole genome shotgun (WGS) entry which is preliminary data.</text>
</comment>
<feature type="domain" description="Cytochrome b561" evidence="12">
    <location>
        <begin position="41"/>
        <end position="246"/>
    </location>
</feature>
<keyword evidence="7" id="KW-0249">Electron transport</keyword>
<dbReference type="PANTHER" id="PTHR15422">
    <property type="entry name" value="OS05G0565100 PROTEIN"/>
    <property type="match status" value="1"/>
</dbReference>
<evidence type="ECO:0000259" key="12">
    <source>
        <dbReference type="PROSITE" id="PS50939"/>
    </source>
</evidence>
<evidence type="ECO:0000256" key="9">
    <source>
        <dbReference type="ARBA" id="ARBA00023004"/>
    </source>
</evidence>
<dbReference type="GeneID" id="25263661"/>
<keyword evidence="8 11" id="KW-1133">Transmembrane helix</keyword>
<feature type="transmembrane region" description="Helical" evidence="11">
    <location>
        <begin position="47"/>
        <end position="64"/>
    </location>
</feature>
<evidence type="ECO:0000256" key="10">
    <source>
        <dbReference type="ARBA" id="ARBA00023136"/>
    </source>
</evidence>
<dbReference type="GO" id="GO:0140575">
    <property type="term" value="F:transmembrane monodehydroascorbate reductase activity"/>
    <property type="evidence" value="ECO:0007669"/>
    <property type="project" value="InterPro"/>
</dbReference>
<dbReference type="InParanoid" id="A0A066WP67"/>
<dbReference type="Pfam" id="PF03188">
    <property type="entry name" value="Cytochrom_B561"/>
    <property type="match status" value="1"/>
</dbReference>
<feature type="transmembrane region" description="Helical" evidence="11">
    <location>
        <begin position="76"/>
        <end position="95"/>
    </location>
</feature>
<proteinExistence type="predicted"/>
<dbReference type="Proteomes" id="UP000027361">
    <property type="component" value="Unassembled WGS sequence"/>
</dbReference>
<evidence type="ECO:0000256" key="5">
    <source>
        <dbReference type="ARBA" id="ARBA00022692"/>
    </source>
</evidence>
<dbReference type="SMART" id="SM00665">
    <property type="entry name" value="B561"/>
    <property type="match status" value="1"/>
</dbReference>
<dbReference type="HOGENOM" id="CLU_090067_0_0_1"/>
<comment type="subcellular location">
    <subcellularLocation>
        <location evidence="2">Membrane</location>
        <topology evidence="2">Multi-pass membrane protein</topology>
    </subcellularLocation>
</comment>
<keyword evidence="5 11" id="KW-0812">Transmembrane</keyword>
<dbReference type="InterPro" id="IPR045150">
    <property type="entry name" value="CYB561D1/2"/>
</dbReference>
<dbReference type="InterPro" id="IPR006593">
    <property type="entry name" value="Cyt_b561/ferric_Rdtase_TM"/>
</dbReference>
<sequence length="249" mass="26958">MGSGDDSRTPLLQTAHQPAAASVDQLDQGSTMAEVYKRRNLGSSARLAQAVVFAFVALIWSLIFTKLPFPLPLFGYHPLIQSLALISLVQSVLVLQPTNTPQAKAIGLSVHQTLNLLLMLPLFTAGAGIMYYLHGQPGTKHFISWHGTLGFTVVVLAWLQAALGAASVWFNGAALGGERPAKAAWKWHRLSGYVLLLLFHLTFALAVWETTWGKQNASTIYHVAAVALLLALGVTIFSRLRPSKLPKLA</sequence>
<evidence type="ECO:0000256" key="4">
    <source>
        <dbReference type="ARBA" id="ARBA00022617"/>
    </source>
</evidence>
<protein>
    <recommendedName>
        <fullName evidence="12">Cytochrome b561 domain-containing protein</fullName>
    </recommendedName>
</protein>
<evidence type="ECO:0000256" key="1">
    <source>
        <dbReference type="ARBA" id="ARBA00001970"/>
    </source>
</evidence>
<evidence type="ECO:0000256" key="3">
    <source>
        <dbReference type="ARBA" id="ARBA00022448"/>
    </source>
</evidence>
<dbReference type="OMA" id="PGHEHFA"/>
<feature type="transmembrane region" description="Helical" evidence="11">
    <location>
        <begin position="145"/>
        <end position="170"/>
    </location>
</feature>
<keyword evidence="10 11" id="KW-0472">Membrane</keyword>
<dbReference type="OrthoDB" id="432881at2759"/>
<accession>A0A066WP67</accession>
<feature type="transmembrane region" description="Helical" evidence="11">
    <location>
        <begin position="116"/>
        <end position="133"/>
    </location>
</feature>
<evidence type="ECO:0000256" key="6">
    <source>
        <dbReference type="ARBA" id="ARBA00022723"/>
    </source>
</evidence>
<evidence type="ECO:0000256" key="2">
    <source>
        <dbReference type="ARBA" id="ARBA00004141"/>
    </source>
</evidence>
<dbReference type="EMBL" id="JMSN01000006">
    <property type="protein sequence ID" value="KDN52814.1"/>
    <property type="molecule type" value="Genomic_DNA"/>
</dbReference>
<dbReference type="PROSITE" id="PS50939">
    <property type="entry name" value="CYTOCHROME_B561"/>
    <property type="match status" value="1"/>
</dbReference>
<dbReference type="RefSeq" id="XP_013245653.1">
    <property type="nucleotide sequence ID" value="XM_013390199.1"/>
</dbReference>
<gene>
    <name evidence="13" type="ORF">K437DRAFT_253746</name>
</gene>
<organism evidence="13 14">
    <name type="scientific">Tilletiaria anomala (strain ATCC 24038 / CBS 436.72 / UBC 951)</name>
    <dbReference type="NCBI Taxonomy" id="1037660"/>
    <lineage>
        <taxon>Eukaryota</taxon>
        <taxon>Fungi</taxon>
        <taxon>Dikarya</taxon>
        <taxon>Basidiomycota</taxon>
        <taxon>Ustilaginomycotina</taxon>
        <taxon>Exobasidiomycetes</taxon>
        <taxon>Georgefischeriales</taxon>
        <taxon>Tilletiariaceae</taxon>
        <taxon>Tilletiaria</taxon>
    </lineage>
</organism>
<dbReference type="AlphaFoldDB" id="A0A066WP67"/>
<evidence type="ECO:0000313" key="13">
    <source>
        <dbReference type="EMBL" id="KDN52814.1"/>
    </source>
</evidence>
<keyword evidence="14" id="KW-1185">Reference proteome</keyword>
<name>A0A066WP67_TILAU</name>
<comment type="cofactor">
    <cofactor evidence="1">
        <name>heme b</name>
        <dbReference type="ChEBI" id="CHEBI:60344"/>
    </cofactor>
</comment>
<feature type="transmembrane region" description="Helical" evidence="11">
    <location>
        <begin position="190"/>
        <end position="208"/>
    </location>
</feature>
<evidence type="ECO:0000256" key="8">
    <source>
        <dbReference type="ARBA" id="ARBA00022989"/>
    </source>
</evidence>
<keyword evidence="6" id="KW-0479">Metal-binding</keyword>
<dbReference type="PANTHER" id="PTHR15422:SF45">
    <property type="entry name" value="CYTOCHROME B561 DOMAIN-CONTAINING PROTEIN"/>
    <property type="match status" value="1"/>
</dbReference>
<reference evidence="13 14" key="1">
    <citation type="submission" date="2014-05" db="EMBL/GenBank/DDBJ databases">
        <title>Draft genome sequence of a rare smut relative, Tilletiaria anomala UBC 951.</title>
        <authorList>
            <consortium name="DOE Joint Genome Institute"/>
            <person name="Toome M."/>
            <person name="Kuo A."/>
            <person name="Henrissat B."/>
            <person name="Lipzen A."/>
            <person name="Tritt A."/>
            <person name="Yoshinaga Y."/>
            <person name="Zane M."/>
            <person name="Barry K."/>
            <person name="Grigoriev I.V."/>
            <person name="Spatafora J.W."/>
            <person name="Aimea M.C."/>
        </authorList>
    </citation>
    <scope>NUCLEOTIDE SEQUENCE [LARGE SCALE GENOMIC DNA]</scope>
    <source>
        <strain evidence="13 14">UBC 951</strain>
    </source>
</reference>
<evidence type="ECO:0000256" key="11">
    <source>
        <dbReference type="SAM" id="Phobius"/>
    </source>
</evidence>
<evidence type="ECO:0000256" key="7">
    <source>
        <dbReference type="ARBA" id="ARBA00022982"/>
    </source>
</evidence>
<dbReference type="Gene3D" id="1.20.120.1770">
    <property type="match status" value="1"/>
</dbReference>
<keyword evidence="9" id="KW-0408">Iron</keyword>
<evidence type="ECO:0000313" key="14">
    <source>
        <dbReference type="Proteomes" id="UP000027361"/>
    </source>
</evidence>
<keyword evidence="4" id="KW-0349">Heme</keyword>
<dbReference type="GO" id="GO:0016020">
    <property type="term" value="C:membrane"/>
    <property type="evidence" value="ECO:0007669"/>
    <property type="project" value="UniProtKB-SubCell"/>
</dbReference>